<evidence type="ECO:0000259" key="9">
    <source>
        <dbReference type="PROSITE" id="PS50280"/>
    </source>
</evidence>
<evidence type="ECO:0000256" key="2">
    <source>
        <dbReference type="ARBA" id="ARBA00022723"/>
    </source>
</evidence>
<dbReference type="SUPFAM" id="SSF82199">
    <property type="entry name" value="SET domain"/>
    <property type="match status" value="2"/>
</dbReference>
<evidence type="ECO:0000256" key="1">
    <source>
        <dbReference type="ARBA" id="ARBA00005964"/>
    </source>
</evidence>
<dbReference type="Pfam" id="PF00856">
    <property type="entry name" value="SET"/>
    <property type="match status" value="1"/>
</dbReference>
<dbReference type="InterPro" id="IPR050309">
    <property type="entry name" value="Type-B_Carboxylest/Lipase"/>
</dbReference>
<dbReference type="InterPro" id="IPR002893">
    <property type="entry name" value="Znf_MYND"/>
</dbReference>
<evidence type="ECO:0000256" key="8">
    <source>
        <dbReference type="SAM" id="Phobius"/>
    </source>
</evidence>
<dbReference type="GO" id="GO:0016787">
    <property type="term" value="F:hydrolase activity"/>
    <property type="evidence" value="ECO:0007669"/>
    <property type="project" value="UniProtKB-KW"/>
</dbReference>
<evidence type="ECO:0000256" key="4">
    <source>
        <dbReference type="ARBA" id="ARBA00022801"/>
    </source>
</evidence>
<dbReference type="PROSITE" id="PS50280">
    <property type="entry name" value="SET"/>
    <property type="match status" value="1"/>
</dbReference>
<feature type="domain" description="SET" evidence="9">
    <location>
        <begin position="662"/>
        <end position="893"/>
    </location>
</feature>
<dbReference type="PANTHER" id="PTHR11559">
    <property type="entry name" value="CARBOXYLESTERASE"/>
    <property type="match status" value="1"/>
</dbReference>
<keyword evidence="8" id="KW-0812">Transmembrane</keyword>
<reference evidence="11" key="1">
    <citation type="submission" date="2020-05" db="EMBL/GenBank/DDBJ databases">
        <title>Mycena genomes resolve the evolution of fungal bioluminescence.</title>
        <authorList>
            <person name="Tsai I.J."/>
        </authorList>
    </citation>
    <scope>NUCLEOTIDE SEQUENCE</scope>
    <source>
        <strain evidence="11">CCC161011</strain>
    </source>
</reference>
<feature type="region of interest" description="Disordered" evidence="7">
    <location>
        <begin position="94"/>
        <end position="134"/>
    </location>
</feature>
<feature type="domain" description="MYND-type" evidence="10">
    <location>
        <begin position="708"/>
        <end position="747"/>
    </location>
</feature>
<dbReference type="Proteomes" id="UP000620124">
    <property type="component" value="Unassembled WGS sequence"/>
</dbReference>
<dbReference type="SUPFAM" id="SSF53474">
    <property type="entry name" value="alpha/beta-Hydrolases"/>
    <property type="match status" value="1"/>
</dbReference>
<evidence type="ECO:0000256" key="6">
    <source>
        <dbReference type="PROSITE-ProRule" id="PRU00134"/>
    </source>
</evidence>
<dbReference type="PROSITE" id="PS01360">
    <property type="entry name" value="ZF_MYND_1"/>
    <property type="match status" value="1"/>
</dbReference>
<accession>A0A8H6YV29</accession>
<keyword evidence="2" id="KW-0479">Metal-binding</keyword>
<organism evidence="11 12">
    <name type="scientific">Mycena venus</name>
    <dbReference type="NCBI Taxonomy" id="2733690"/>
    <lineage>
        <taxon>Eukaryota</taxon>
        <taxon>Fungi</taxon>
        <taxon>Dikarya</taxon>
        <taxon>Basidiomycota</taxon>
        <taxon>Agaricomycotina</taxon>
        <taxon>Agaricomycetes</taxon>
        <taxon>Agaricomycetidae</taxon>
        <taxon>Agaricales</taxon>
        <taxon>Marasmiineae</taxon>
        <taxon>Mycenaceae</taxon>
        <taxon>Mycena</taxon>
    </lineage>
</organism>
<dbReference type="OrthoDB" id="5945798at2759"/>
<comment type="similarity">
    <text evidence="1">Belongs to the type-B carboxylesterase/lipase family.</text>
</comment>
<dbReference type="Gene3D" id="6.10.140.2220">
    <property type="match status" value="1"/>
</dbReference>
<dbReference type="Gene3D" id="2.170.270.10">
    <property type="entry name" value="SET domain"/>
    <property type="match status" value="1"/>
</dbReference>
<dbReference type="PROSITE" id="PS00941">
    <property type="entry name" value="CARBOXYLESTERASE_B_2"/>
    <property type="match status" value="1"/>
</dbReference>
<dbReference type="InterPro" id="IPR002018">
    <property type="entry name" value="CarbesteraseB"/>
</dbReference>
<dbReference type="GO" id="GO:0008270">
    <property type="term" value="F:zinc ion binding"/>
    <property type="evidence" value="ECO:0007669"/>
    <property type="project" value="UniProtKB-KW"/>
</dbReference>
<sequence>MPGVWNVSVVVAGDLNRKTPRISFSLPSQVTLIMLPVLWGAALFSGVLCFSVLGAVLDIYLRTGILFGVSKSQDFGALFEVPQTPLSVPTTLISPPTSSNGAVSTALDESPHTHSTSKFSSAHPVPTSGSLDASPAPLASPLDVSLNIGTFRGVSTSKGFQKWLGIPFAEPPVGPLRFKAPVPIAKSFDGIHNASSFGHACPQPQQGFKVAEDCLFLNVWRPPNTQHNSSLPVLFWIHGGGYITGSGSYRNPIPLLQRSVALNKPMIFVTANYRLNTFGFLSSASVAPEDLNAGLLDQRQALVFVQENIRAFGGDPSKVTIWGVSAGAGSVQSHFVFPADRPLFRAGIADSSTGPFKNSPHASTYDKPHKPFARLLSATGCAPGTDAIPCLQKKLLRVSNSMITSTLGWQLWQPSVGPKGSLIPERASARVARGDFLHLPYLGGTNGNEGSLGWYSGSLRNRRLVGAAEDNAFKQFMSHLVIDDSSLTSDVYAKTLALYPANDTTQGGPFNTGDSLFDRGAAWYGDVMFLSPRRSFFQQGAPLQDMFAYYFLEFIPGSDPNQGVYHGAEIPLLFDALIPFAEAAFAQQLKDFYINFVSDLNPGGQWPAYSLEGKHQVMQLKRDNITMIPDDWDLVKTDFLNSLEVLDAFEKRRTILYQFQMECVKLEPHAGSGRSQAVATKRLSAGSPIVTCEALTTVLLPQEKSQRCDACHRKSPRLQKCSGCASYWYCSTGCQTLQWQSHHKKICKRFAKYTASLGFQALAAHEKLDALLLSHLVAQLDGLDVNDERLNSVTSLLPGPVELPLPPIACSTRIPESAVRDIYSRFGNNNFVIHSHLTTFGHGVFPLASRLFNHSCLPNAAAKYILSASSLPKMEVVALREISPGEEICLPYLDPALLQSRQQIFQLTYGFECRCPSCLFFEKVGLIPSPPTDAAERDDLALKLVQFMSATPHNGLTLTTDLVSFPVELLAVFHESFITYVAETFRNASHDGPYATALSSGKTLLVLYRLIYPPNYPQIGMHLLELTKTYWNSIVLENMDLTAERAVKRECWTYLRDAKGILQILGPEGDDDGPLVEIKTLETLLK</sequence>
<evidence type="ECO:0000256" key="3">
    <source>
        <dbReference type="ARBA" id="ARBA00022771"/>
    </source>
</evidence>
<comment type="caution">
    <text evidence="11">The sequence shown here is derived from an EMBL/GenBank/DDBJ whole genome shotgun (WGS) entry which is preliminary data.</text>
</comment>
<dbReference type="Pfam" id="PF00135">
    <property type="entry name" value="COesterase"/>
    <property type="match status" value="1"/>
</dbReference>
<dbReference type="InterPro" id="IPR029058">
    <property type="entry name" value="AB_hydrolase_fold"/>
</dbReference>
<dbReference type="Gene3D" id="1.10.220.160">
    <property type="match status" value="1"/>
</dbReference>
<dbReference type="Pfam" id="PF01753">
    <property type="entry name" value="zf-MYND"/>
    <property type="match status" value="1"/>
</dbReference>
<feature type="compositionally biased region" description="Polar residues" evidence="7">
    <location>
        <begin position="94"/>
        <end position="103"/>
    </location>
</feature>
<dbReference type="CDD" id="cd20071">
    <property type="entry name" value="SET_SMYD"/>
    <property type="match status" value="1"/>
</dbReference>
<proteinExistence type="inferred from homology"/>
<dbReference type="AlphaFoldDB" id="A0A8H6YV29"/>
<dbReference type="InterPro" id="IPR046341">
    <property type="entry name" value="SET_dom_sf"/>
</dbReference>
<keyword evidence="8" id="KW-0472">Membrane</keyword>
<gene>
    <name evidence="11" type="ORF">MVEN_00392500</name>
</gene>
<evidence type="ECO:0000259" key="10">
    <source>
        <dbReference type="PROSITE" id="PS50865"/>
    </source>
</evidence>
<evidence type="ECO:0000313" key="11">
    <source>
        <dbReference type="EMBL" id="KAF7365209.1"/>
    </source>
</evidence>
<dbReference type="EMBL" id="JACAZI010000003">
    <property type="protein sequence ID" value="KAF7365209.1"/>
    <property type="molecule type" value="Genomic_DNA"/>
</dbReference>
<protein>
    <submittedName>
        <fullName evidence="11">Carboxylic ester hydrolase</fullName>
    </submittedName>
</protein>
<dbReference type="InterPro" id="IPR001214">
    <property type="entry name" value="SET_dom"/>
</dbReference>
<keyword evidence="12" id="KW-1185">Reference proteome</keyword>
<dbReference type="InterPro" id="IPR019826">
    <property type="entry name" value="Carboxylesterase_B_AS"/>
</dbReference>
<dbReference type="PROSITE" id="PS50865">
    <property type="entry name" value="ZF_MYND_2"/>
    <property type="match status" value="1"/>
</dbReference>
<keyword evidence="5" id="KW-0862">Zinc</keyword>
<keyword evidence="8" id="KW-1133">Transmembrane helix</keyword>
<dbReference type="PROSITE" id="PS00122">
    <property type="entry name" value="CARBOXYLESTERASE_B_1"/>
    <property type="match status" value="1"/>
</dbReference>
<dbReference type="Gene3D" id="3.40.50.1820">
    <property type="entry name" value="alpha/beta hydrolase"/>
    <property type="match status" value="1"/>
</dbReference>
<keyword evidence="3 6" id="KW-0863">Zinc-finger</keyword>
<dbReference type="InterPro" id="IPR011990">
    <property type="entry name" value="TPR-like_helical_dom_sf"/>
</dbReference>
<evidence type="ECO:0000256" key="7">
    <source>
        <dbReference type="SAM" id="MobiDB-lite"/>
    </source>
</evidence>
<keyword evidence="4 11" id="KW-0378">Hydrolase</keyword>
<name>A0A8H6YV29_9AGAR</name>
<dbReference type="InterPro" id="IPR019819">
    <property type="entry name" value="Carboxylesterase_B_CS"/>
</dbReference>
<evidence type="ECO:0000256" key="5">
    <source>
        <dbReference type="ARBA" id="ARBA00022833"/>
    </source>
</evidence>
<feature type="transmembrane region" description="Helical" evidence="8">
    <location>
        <begin position="37"/>
        <end position="61"/>
    </location>
</feature>
<evidence type="ECO:0000313" key="12">
    <source>
        <dbReference type="Proteomes" id="UP000620124"/>
    </source>
</evidence>
<dbReference type="Gene3D" id="1.25.40.10">
    <property type="entry name" value="Tetratricopeptide repeat domain"/>
    <property type="match status" value="1"/>
</dbReference>